<dbReference type="GO" id="GO:0005743">
    <property type="term" value="C:mitochondrial inner membrane"/>
    <property type="evidence" value="ECO:0007669"/>
    <property type="project" value="UniProtKB-SubCell"/>
</dbReference>
<evidence type="ECO:0000256" key="12">
    <source>
        <dbReference type="SAM" id="MobiDB-lite"/>
    </source>
</evidence>
<keyword evidence="5" id="KW-0812">Transmembrane</keyword>
<feature type="compositionally biased region" description="Acidic residues" evidence="12">
    <location>
        <begin position="229"/>
        <end position="239"/>
    </location>
</feature>
<dbReference type="OrthoDB" id="5598305at2759"/>
<evidence type="ECO:0000256" key="5">
    <source>
        <dbReference type="ARBA" id="ARBA00022692"/>
    </source>
</evidence>
<dbReference type="InterPro" id="IPR021056">
    <property type="entry name" value="Mt_import_IM_translocase_Tim54"/>
</dbReference>
<keyword evidence="14" id="KW-1185">Reference proteome</keyword>
<evidence type="ECO:0000256" key="6">
    <source>
        <dbReference type="ARBA" id="ARBA00022792"/>
    </source>
</evidence>
<feature type="region of interest" description="Disordered" evidence="12">
    <location>
        <begin position="266"/>
        <end position="290"/>
    </location>
</feature>
<evidence type="ECO:0000256" key="3">
    <source>
        <dbReference type="ARBA" id="ARBA00020796"/>
    </source>
</evidence>
<dbReference type="PANTHER" id="PTHR12358:SF101">
    <property type="entry name" value="MITOCHONDRIAL IMPORT INNER MEMBRANE TRANSLOCASE SUBUNIT TIM54"/>
    <property type="match status" value="1"/>
</dbReference>
<evidence type="ECO:0000256" key="8">
    <source>
        <dbReference type="ARBA" id="ARBA00022989"/>
    </source>
</evidence>
<evidence type="ECO:0000256" key="9">
    <source>
        <dbReference type="ARBA" id="ARBA00023010"/>
    </source>
</evidence>
<dbReference type="AlphaFoldDB" id="A0A2A9P0W1"/>
<proteinExistence type="inferred from homology"/>
<gene>
    <name evidence="13" type="ORF">AMATHDRAFT_135423</name>
</gene>
<keyword evidence="11" id="KW-0472">Membrane</keyword>
<evidence type="ECO:0000256" key="4">
    <source>
        <dbReference type="ARBA" id="ARBA00022448"/>
    </source>
</evidence>
<comment type="similarity">
    <text evidence="2">Belongs to the TIM54 family.</text>
</comment>
<keyword evidence="8" id="KW-1133">Transmembrane helix</keyword>
<keyword evidence="6" id="KW-0999">Mitochondrion inner membrane</keyword>
<sequence length="466" mass="52899">MSAHGAQDPPVEPSDPPKRFAGIRAALRFTGLPTSWLDKRPKLPSRNWLIFLTTVSSVTGYYVYDRRQCKQIRQTYIDRVKHFSEEATDPLALPRKVTVYGAKWPGDEDYNQCIKHFRKYVKPILVAAAVDYEMIVGKRHGDIARRVAEDTRLRRRIDLGIDVDSDYTKVLPTYKPVSEQRQAELDGGIVIVGRPTFKEFMAGLKKGWTDGLDEIDQDEVLARDLESDGYFDESDDGVDNGESGSSEKVASQPLIKQPPAYTPLYTSPSSFLTPSTPPMRGKIPQALNDPPAEIPQLPPLLLVNFVDHLGFKQIPLMLWGFFNQRHQVRSGAEAAYRLIMKTTRRIDKGQNDLDFGTMDEAYYKKSSLVDDINAARKKYYEALPAKLDVARALSRGAREPTKEERENPPPTEVELRAGRMDKERRWRNDLVGWSIINPSSNVAWDERFTNALQIFVDPTESTYSSD</sequence>
<organism evidence="13 14">
    <name type="scientific">Amanita thiersii Skay4041</name>
    <dbReference type="NCBI Taxonomy" id="703135"/>
    <lineage>
        <taxon>Eukaryota</taxon>
        <taxon>Fungi</taxon>
        <taxon>Dikarya</taxon>
        <taxon>Basidiomycota</taxon>
        <taxon>Agaricomycotina</taxon>
        <taxon>Agaricomycetes</taxon>
        <taxon>Agaricomycetidae</taxon>
        <taxon>Agaricales</taxon>
        <taxon>Pluteineae</taxon>
        <taxon>Amanitaceae</taxon>
        <taxon>Amanita</taxon>
    </lineage>
</organism>
<comment type="subcellular location">
    <subcellularLocation>
        <location evidence="1">Mitochondrion inner membrane</location>
        <topology evidence="1">Single-pass membrane protein</topology>
    </subcellularLocation>
</comment>
<accession>A0A2A9P0W1</accession>
<dbReference type="InterPro" id="IPR050187">
    <property type="entry name" value="Lipid_Phosphate_FormReg"/>
</dbReference>
<evidence type="ECO:0000256" key="10">
    <source>
        <dbReference type="ARBA" id="ARBA00023128"/>
    </source>
</evidence>
<evidence type="ECO:0000313" key="13">
    <source>
        <dbReference type="EMBL" id="PFH54230.1"/>
    </source>
</evidence>
<dbReference type="STRING" id="703135.A0A2A9P0W1"/>
<evidence type="ECO:0000313" key="14">
    <source>
        <dbReference type="Proteomes" id="UP000242287"/>
    </source>
</evidence>
<protein>
    <recommendedName>
        <fullName evidence="3">Mitochondrial import inner membrane translocase subunit TIM54</fullName>
    </recommendedName>
</protein>
<dbReference type="Proteomes" id="UP000242287">
    <property type="component" value="Unassembled WGS sequence"/>
</dbReference>
<evidence type="ECO:0000256" key="11">
    <source>
        <dbReference type="ARBA" id="ARBA00023136"/>
    </source>
</evidence>
<dbReference type="GO" id="GO:0015031">
    <property type="term" value="P:protein transport"/>
    <property type="evidence" value="ECO:0007669"/>
    <property type="project" value="UniProtKB-KW"/>
</dbReference>
<reference evidence="13 14" key="1">
    <citation type="submission" date="2014-02" db="EMBL/GenBank/DDBJ databases">
        <title>Transposable element dynamics among asymbiotic and ectomycorrhizal Amanita fungi.</title>
        <authorList>
            <consortium name="DOE Joint Genome Institute"/>
            <person name="Hess J."/>
            <person name="Skrede I."/>
            <person name="Wolfe B."/>
            <person name="LaButti K."/>
            <person name="Ohm R.A."/>
            <person name="Grigoriev I.V."/>
            <person name="Pringle A."/>
        </authorList>
    </citation>
    <scope>NUCLEOTIDE SEQUENCE [LARGE SCALE GENOMIC DNA]</scope>
    <source>
        <strain evidence="13 14">SKay4041</strain>
    </source>
</reference>
<dbReference type="Pfam" id="PF11711">
    <property type="entry name" value="Tim54"/>
    <property type="match status" value="1"/>
</dbReference>
<feature type="region of interest" description="Disordered" evidence="12">
    <location>
        <begin position="229"/>
        <end position="253"/>
    </location>
</feature>
<evidence type="ECO:0000256" key="7">
    <source>
        <dbReference type="ARBA" id="ARBA00022927"/>
    </source>
</evidence>
<keyword evidence="10" id="KW-0496">Mitochondrion</keyword>
<keyword evidence="7" id="KW-0653">Protein transport</keyword>
<keyword evidence="4" id="KW-0813">Transport</keyword>
<name>A0A2A9P0W1_9AGAR</name>
<keyword evidence="9" id="KW-0811">Translocation</keyword>
<evidence type="ECO:0000256" key="2">
    <source>
        <dbReference type="ARBA" id="ARBA00006355"/>
    </source>
</evidence>
<dbReference type="EMBL" id="KZ301970">
    <property type="protein sequence ID" value="PFH54230.1"/>
    <property type="molecule type" value="Genomic_DNA"/>
</dbReference>
<dbReference type="PANTHER" id="PTHR12358">
    <property type="entry name" value="SPHINGOSINE KINASE"/>
    <property type="match status" value="1"/>
</dbReference>
<evidence type="ECO:0000256" key="1">
    <source>
        <dbReference type="ARBA" id="ARBA00004434"/>
    </source>
</evidence>